<dbReference type="Proteomes" id="UP000297030">
    <property type="component" value="Segment"/>
</dbReference>
<dbReference type="KEGG" id="vg:40526638"/>
<protein>
    <submittedName>
        <fullName evidence="2">Uncharacterized protein</fullName>
    </submittedName>
</protein>
<dbReference type="RefSeq" id="YP_009666368.1">
    <property type="nucleotide sequence ID" value="NC_043520.1"/>
</dbReference>
<evidence type="ECO:0000256" key="1">
    <source>
        <dbReference type="SAM" id="MobiDB-lite"/>
    </source>
</evidence>
<name>A0A126FC22_9ABAC</name>
<accession>A0A126FC22</accession>
<organism evidence="2 3">
    <name type="scientific">Lonomia obliqua multiple nucleopolyhedrovirus</name>
    <dbReference type="NCBI Taxonomy" id="134394"/>
    <lineage>
        <taxon>Viruses</taxon>
        <taxon>Viruses incertae sedis</taxon>
        <taxon>Naldaviricetes</taxon>
        <taxon>Lefavirales</taxon>
        <taxon>Baculoviridae</taxon>
        <taxon>Alphabaculovirus</taxon>
        <taxon>Alphabaculovirus lonobliquae</taxon>
        <taxon>Lonomia obliqua nucleopolyhedrovirus</taxon>
    </lineage>
</organism>
<dbReference type="EMBL" id="KP763670">
    <property type="protein sequence ID" value="AKN80947.1"/>
    <property type="molecule type" value="Genomic_DNA"/>
</dbReference>
<evidence type="ECO:0000313" key="3">
    <source>
        <dbReference type="Proteomes" id="UP000297030"/>
    </source>
</evidence>
<feature type="compositionally biased region" description="Acidic residues" evidence="1">
    <location>
        <begin position="69"/>
        <end position="79"/>
    </location>
</feature>
<gene>
    <name evidence="2" type="primary">Orf-6</name>
</gene>
<feature type="region of interest" description="Disordered" evidence="1">
    <location>
        <begin position="48"/>
        <end position="85"/>
    </location>
</feature>
<sequence>MNNQSQDLYDEMFNDLLRTEQIEQQQIEIDLHQEDALCGVTNREDSCQEHRQQEQQDDNNCKQQQIVPDSDDSNDDVIEDTPPPRQLLYTTPTAVAAAKLNRENSLTDLAKLKMKSNECDALKKIISNLKAELCTVKTNQKYLEFKVHTLTEELEISRSNYIELERYNLNSKNYLLSIIDKNAETVKHYKRKLGIMPLPINKKFKFIYKNARLE</sequence>
<keyword evidence="3" id="KW-1185">Reference proteome</keyword>
<evidence type="ECO:0000313" key="2">
    <source>
        <dbReference type="EMBL" id="AKN80947.1"/>
    </source>
</evidence>
<proteinExistence type="predicted"/>
<reference evidence="2 3" key="1">
    <citation type="submission" date="2015-02" db="EMBL/GenBank/DDBJ databases">
        <title>Complete genome of a baculovirus isolated from a medical interest larvae: lLonomia obliqua (Lepidoptera: Saturniidae).</title>
        <authorList>
            <person name="Clara A.-S.W."/>
            <person name="Daniel A.-A.M.P."/>
            <person name="Miguel A.S."/>
            <person name="Jhon F.E.A."/>
            <person name="Fabricio M.S."/>
            <person name="Jose W.L.C."/>
            <person name="Bergmann R.M."/>
            <person name="Fernando M.L."/>
        </authorList>
    </citation>
    <scope>NUCLEOTIDE SEQUENCE [LARGE SCALE GENOMIC DNA]</scope>
    <source>
        <strain evidence="2">SP/2000</strain>
    </source>
</reference>
<dbReference type="GeneID" id="40526638"/>